<accession>A0A843XJ40</accession>
<keyword evidence="2" id="KW-1185">Reference proteome</keyword>
<dbReference type="Proteomes" id="UP000652761">
    <property type="component" value="Unassembled WGS sequence"/>
</dbReference>
<dbReference type="AlphaFoldDB" id="A0A843XJ40"/>
<gene>
    <name evidence="1" type="ORF">Taro_052348</name>
</gene>
<organism evidence="1 2">
    <name type="scientific">Colocasia esculenta</name>
    <name type="common">Wild taro</name>
    <name type="synonym">Arum esculentum</name>
    <dbReference type="NCBI Taxonomy" id="4460"/>
    <lineage>
        <taxon>Eukaryota</taxon>
        <taxon>Viridiplantae</taxon>
        <taxon>Streptophyta</taxon>
        <taxon>Embryophyta</taxon>
        <taxon>Tracheophyta</taxon>
        <taxon>Spermatophyta</taxon>
        <taxon>Magnoliopsida</taxon>
        <taxon>Liliopsida</taxon>
        <taxon>Araceae</taxon>
        <taxon>Aroideae</taxon>
        <taxon>Colocasieae</taxon>
        <taxon>Colocasia</taxon>
    </lineage>
</organism>
<proteinExistence type="predicted"/>
<dbReference type="EMBL" id="NMUH01008853">
    <property type="protein sequence ID" value="MQM19346.1"/>
    <property type="molecule type" value="Genomic_DNA"/>
</dbReference>
<comment type="caution">
    <text evidence="1">The sequence shown here is derived from an EMBL/GenBank/DDBJ whole genome shotgun (WGS) entry which is preliminary data.</text>
</comment>
<reference evidence="1" key="1">
    <citation type="submission" date="2017-07" db="EMBL/GenBank/DDBJ databases">
        <title>Taro Niue Genome Assembly and Annotation.</title>
        <authorList>
            <person name="Atibalentja N."/>
            <person name="Keating K."/>
            <person name="Fields C.J."/>
        </authorList>
    </citation>
    <scope>NUCLEOTIDE SEQUENCE</scope>
    <source>
        <strain evidence="1">Niue_2</strain>
        <tissue evidence="1">Leaf</tissue>
    </source>
</reference>
<evidence type="ECO:0000313" key="2">
    <source>
        <dbReference type="Proteomes" id="UP000652761"/>
    </source>
</evidence>
<protein>
    <submittedName>
        <fullName evidence="1">Uncharacterized protein</fullName>
    </submittedName>
</protein>
<evidence type="ECO:0000313" key="1">
    <source>
        <dbReference type="EMBL" id="MQM19346.1"/>
    </source>
</evidence>
<name>A0A843XJ40_COLES</name>
<sequence length="151" mass="17419">MRQDMKHMQIFYPVTLDQFLACASFAKVSFFKMDMDRDSYADFLEKQLALHLCRMAPSMGPTYSISLGVFKPFFEKQEEQALHLRRMAPSMGPTYSISLGVFKPFFEKQEEQASEIISHYTSLLSLAHYLPFIEVLSSPKKGEIDEQSIPM</sequence>